<keyword evidence="1 4" id="KW-0808">Transferase</keyword>
<dbReference type="Gene3D" id="3.40.630.30">
    <property type="match status" value="1"/>
</dbReference>
<sequence>MAPVLARLAYCSEAYWGYDDSYMEKFKAHYNLTEEFINKNPVFIMEENDRIIGFWGLHQADAGWELEYFYIAAEHIGRGFGGQLWHSLIDKCKENRIDYFEFVTSPQAVGFYEKMGAVTIGQVKSLISKERIIPKLRYTFESSIIPVRDGMEATVK</sequence>
<dbReference type="SUPFAM" id="SSF55729">
    <property type="entry name" value="Acyl-CoA N-acyltransferases (Nat)"/>
    <property type="match status" value="1"/>
</dbReference>
<evidence type="ECO:0000259" key="3">
    <source>
        <dbReference type="PROSITE" id="PS51186"/>
    </source>
</evidence>
<proteinExistence type="predicted"/>
<protein>
    <submittedName>
        <fullName evidence="4">GCN5-related N-acetyltransferase</fullName>
    </submittedName>
</protein>
<comment type="caution">
    <text evidence="4">The sequence shown here is derived from an EMBL/GenBank/DDBJ whole genome shotgun (WGS) entry which is preliminary data.</text>
</comment>
<dbReference type="STRING" id="1009370.ALO_17571"/>
<evidence type="ECO:0000313" key="4">
    <source>
        <dbReference type="EMBL" id="EGO62565.1"/>
    </source>
</evidence>
<dbReference type="Proteomes" id="UP000003240">
    <property type="component" value="Unassembled WGS sequence"/>
</dbReference>
<dbReference type="InterPro" id="IPR000182">
    <property type="entry name" value="GNAT_dom"/>
</dbReference>
<reference evidence="4 5" key="1">
    <citation type="journal article" date="2011" name="EMBO J.">
        <title>Structural diversity of bacterial flagellar motors.</title>
        <authorList>
            <person name="Chen S."/>
            <person name="Beeby M."/>
            <person name="Murphy G.E."/>
            <person name="Leadbetter J.R."/>
            <person name="Hendrixson D.R."/>
            <person name="Briegel A."/>
            <person name="Li Z."/>
            <person name="Shi J."/>
            <person name="Tocheva E.I."/>
            <person name="Muller A."/>
            <person name="Dobro M.J."/>
            <person name="Jensen G.J."/>
        </authorList>
    </citation>
    <scope>NUCLEOTIDE SEQUENCE [LARGE SCALE GENOMIC DNA]</scope>
    <source>
        <strain evidence="4 5">DSM 6540</strain>
    </source>
</reference>
<evidence type="ECO:0000313" key="5">
    <source>
        <dbReference type="Proteomes" id="UP000003240"/>
    </source>
</evidence>
<dbReference type="AlphaFoldDB" id="F7NN31"/>
<dbReference type="OrthoDB" id="88131at2"/>
<keyword evidence="2" id="KW-0012">Acyltransferase</keyword>
<name>F7NN31_9FIRM</name>
<dbReference type="CDD" id="cd04301">
    <property type="entry name" value="NAT_SF"/>
    <property type="match status" value="1"/>
</dbReference>
<dbReference type="EMBL" id="AFGF01000198">
    <property type="protein sequence ID" value="EGO62565.1"/>
    <property type="molecule type" value="Genomic_DNA"/>
</dbReference>
<evidence type="ECO:0000256" key="1">
    <source>
        <dbReference type="ARBA" id="ARBA00022679"/>
    </source>
</evidence>
<gene>
    <name evidence="4" type="ORF">ALO_17571</name>
</gene>
<dbReference type="eggNOG" id="COG0456">
    <property type="taxonomic scope" value="Bacteria"/>
</dbReference>
<dbReference type="InterPro" id="IPR016181">
    <property type="entry name" value="Acyl_CoA_acyltransferase"/>
</dbReference>
<accession>F7NN31</accession>
<dbReference type="Pfam" id="PF00583">
    <property type="entry name" value="Acetyltransf_1"/>
    <property type="match status" value="1"/>
</dbReference>
<dbReference type="PROSITE" id="PS51186">
    <property type="entry name" value="GNAT"/>
    <property type="match status" value="1"/>
</dbReference>
<dbReference type="RefSeq" id="WP_004098262.1">
    <property type="nucleotide sequence ID" value="NZ_AFGF01000198.1"/>
</dbReference>
<dbReference type="PANTHER" id="PTHR43800">
    <property type="entry name" value="PEPTIDYL-LYSINE N-ACETYLTRANSFERASE YJAB"/>
    <property type="match status" value="1"/>
</dbReference>
<keyword evidence="5" id="KW-1185">Reference proteome</keyword>
<dbReference type="PANTHER" id="PTHR43800:SF1">
    <property type="entry name" value="PEPTIDYL-LYSINE N-ACETYLTRANSFERASE YJAB"/>
    <property type="match status" value="1"/>
</dbReference>
<evidence type="ECO:0000256" key="2">
    <source>
        <dbReference type="ARBA" id="ARBA00023315"/>
    </source>
</evidence>
<feature type="domain" description="N-acetyltransferase" evidence="3">
    <location>
        <begin position="1"/>
        <end position="139"/>
    </location>
</feature>
<organism evidence="4 5">
    <name type="scientific">Acetonema longum DSM 6540</name>
    <dbReference type="NCBI Taxonomy" id="1009370"/>
    <lineage>
        <taxon>Bacteria</taxon>
        <taxon>Bacillati</taxon>
        <taxon>Bacillota</taxon>
        <taxon>Negativicutes</taxon>
        <taxon>Acetonemataceae</taxon>
        <taxon>Acetonema</taxon>
    </lineage>
</organism>
<dbReference type="GO" id="GO:0016747">
    <property type="term" value="F:acyltransferase activity, transferring groups other than amino-acyl groups"/>
    <property type="evidence" value="ECO:0007669"/>
    <property type="project" value="InterPro"/>
</dbReference>